<name>A0A8F9RYZ5_9HYME</name>
<evidence type="ECO:0000256" key="1">
    <source>
        <dbReference type="SAM" id="Phobius"/>
    </source>
</evidence>
<accession>A0A8F9RYZ5</accession>
<protein>
    <submittedName>
        <fullName evidence="2">ATP synthase F0 subunit 8</fullName>
    </submittedName>
</protein>
<evidence type="ECO:0000313" key="2">
    <source>
        <dbReference type="EMBL" id="QYK92320.1"/>
    </source>
</evidence>
<sequence length="52" mass="6337">MPQMMPLLWTLMISFTMSIYLIIIIFIYFFNSSKINPSLPFAPTLTYWNWLW</sequence>
<keyword evidence="2" id="KW-0496">Mitochondrion</keyword>
<gene>
    <name evidence="2" type="primary">atp8</name>
</gene>
<reference evidence="2" key="1">
    <citation type="submission" date="2021-01" db="EMBL/GenBank/DDBJ databases">
        <title>The complete mitochondrial genome of Pheidole nodus (Smith, 1874) (Hymenoptera: Formicidae).</title>
        <authorList>
            <person name="Zhou Z."/>
            <person name="Yin R."/>
        </authorList>
    </citation>
    <scope>NUCLEOTIDE SEQUENCE</scope>
</reference>
<dbReference type="AlphaFoldDB" id="A0A8F9RYZ5"/>
<proteinExistence type="predicted"/>
<keyword evidence="1" id="KW-1133">Transmembrane helix</keyword>
<geneLocation type="mitochondrion" evidence="2"/>
<dbReference type="EMBL" id="MW429351">
    <property type="protein sequence ID" value="QYK92320.1"/>
    <property type="molecule type" value="Genomic_DNA"/>
</dbReference>
<feature type="transmembrane region" description="Helical" evidence="1">
    <location>
        <begin position="7"/>
        <end position="30"/>
    </location>
</feature>
<keyword evidence="1" id="KW-0472">Membrane</keyword>
<organism evidence="2">
    <name type="scientific">Pheidole nodus</name>
    <dbReference type="NCBI Taxonomy" id="615271"/>
    <lineage>
        <taxon>Eukaryota</taxon>
        <taxon>Metazoa</taxon>
        <taxon>Ecdysozoa</taxon>
        <taxon>Arthropoda</taxon>
        <taxon>Hexapoda</taxon>
        <taxon>Insecta</taxon>
        <taxon>Pterygota</taxon>
        <taxon>Neoptera</taxon>
        <taxon>Endopterygota</taxon>
        <taxon>Hymenoptera</taxon>
        <taxon>Apocrita</taxon>
        <taxon>Aculeata</taxon>
        <taxon>Formicoidea</taxon>
        <taxon>Formicidae</taxon>
        <taxon>Myrmicinae</taxon>
        <taxon>Pheidole</taxon>
    </lineage>
</organism>
<keyword evidence="1" id="KW-0812">Transmembrane</keyword>